<accession>A0AAW2I5P8</accession>
<keyword evidence="2" id="KW-0732">Signal</keyword>
<evidence type="ECO:0008006" key="4">
    <source>
        <dbReference type="Google" id="ProtNLM"/>
    </source>
</evidence>
<feature type="chain" id="PRO_5044002495" description="TGF-beta propeptide domain-containing protein" evidence="2">
    <location>
        <begin position="18"/>
        <end position="382"/>
    </location>
</feature>
<feature type="region of interest" description="Disordered" evidence="1">
    <location>
        <begin position="63"/>
        <end position="99"/>
    </location>
</feature>
<gene>
    <name evidence="3" type="ORF">PYX00_004501</name>
</gene>
<dbReference type="AlphaFoldDB" id="A0AAW2I5P8"/>
<sequence length="382" mass="44408">MHRKALWLLPLAWFVSSIVIPTETRYIDTAVAEKNETEEDDTDLEQVLADYYDNLMEIWGQDLETENEEEKEVEEEEKTKPRRHGGKIRTSSEPDSKELLKNSTKDYYDLAVPIQIGNITYRYLNQSYAALLSMQRANRERETSEDASVGRIKNIRLTSIKDSLLNLRGGNSSVNRLYPSPQQTKTLKELFEKRLKESPDWSTSNMYAEKRQSFYPSCDIPRNTDEDIWADQHTMNLFFDVYFPTPRSDSTLMIVNAVLRLYTKSQVNVTVPDLMIQMDQTSVHIPNYSLLNADDDERIRISVYWYTKSLRRHRSTQMMPLYGNNLLTFDIRAAVRSWKESGKNFGLLVTVEDENSNPLEPTKYIYPMNCSKWAGTVISAEI</sequence>
<feature type="compositionally biased region" description="Basic and acidic residues" evidence="1">
    <location>
        <begin position="90"/>
        <end position="99"/>
    </location>
</feature>
<evidence type="ECO:0000256" key="2">
    <source>
        <dbReference type="SAM" id="SignalP"/>
    </source>
</evidence>
<proteinExistence type="predicted"/>
<reference evidence="3" key="1">
    <citation type="journal article" date="2024" name="Gigascience">
        <title>Chromosome-level genome of the poultry shaft louse Menopon gallinae provides insight into the host-switching and adaptive evolution of parasitic lice.</title>
        <authorList>
            <person name="Xu Y."/>
            <person name="Ma L."/>
            <person name="Liu S."/>
            <person name="Liang Y."/>
            <person name="Liu Q."/>
            <person name="He Z."/>
            <person name="Tian L."/>
            <person name="Duan Y."/>
            <person name="Cai W."/>
            <person name="Li H."/>
            <person name="Song F."/>
        </authorList>
    </citation>
    <scope>NUCLEOTIDE SEQUENCE</scope>
    <source>
        <strain evidence="3">Cailab_2023a</strain>
    </source>
</reference>
<protein>
    <recommendedName>
        <fullName evidence="4">TGF-beta propeptide domain-containing protein</fullName>
    </recommendedName>
</protein>
<name>A0AAW2I5P8_9NEOP</name>
<comment type="caution">
    <text evidence="3">The sequence shown here is derived from an EMBL/GenBank/DDBJ whole genome shotgun (WGS) entry which is preliminary data.</text>
</comment>
<dbReference type="Gene3D" id="2.60.120.970">
    <property type="match status" value="1"/>
</dbReference>
<feature type="compositionally biased region" description="Acidic residues" evidence="1">
    <location>
        <begin position="63"/>
        <end position="76"/>
    </location>
</feature>
<feature type="signal peptide" evidence="2">
    <location>
        <begin position="1"/>
        <end position="17"/>
    </location>
</feature>
<evidence type="ECO:0000313" key="3">
    <source>
        <dbReference type="EMBL" id="KAL0277103.1"/>
    </source>
</evidence>
<organism evidence="3">
    <name type="scientific">Menopon gallinae</name>
    <name type="common">poultry shaft louse</name>
    <dbReference type="NCBI Taxonomy" id="328185"/>
    <lineage>
        <taxon>Eukaryota</taxon>
        <taxon>Metazoa</taxon>
        <taxon>Ecdysozoa</taxon>
        <taxon>Arthropoda</taxon>
        <taxon>Hexapoda</taxon>
        <taxon>Insecta</taxon>
        <taxon>Pterygota</taxon>
        <taxon>Neoptera</taxon>
        <taxon>Paraneoptera</taxon>
        <taxon>Psocodea</taxon>
        <taxon>Troctomorpha</taxon>
        <taxon>Phthiraptera</taxon>
        <taxon>Amblycera</taxon>
        <taxon>Menoponidae</taxon>
        <taxon>Menopon</taxon>
    </lineage>
</organism>
<evidence type="ECO:0000256" key="1">
    <source>
        <dbReference type="SAM" id="MobiDB-lite"/>
    </source>
</evidence>
<dbReference type="EMBL" id="JARGDH010000002">
    <property type="protein sequence ID" value="KAL0277103.1"/>
    <property type="molecule type" value="Genomic_DNA"/>
</dbReference>